<dbReference type="Proteomes" id="UP000238823">
    <property type="component" value="Unassembled WGS sequence"/>
</dbReference>
<gene>
    <name evidence="1" type="ORF">ENSA7_40560</name>
</gene>
<protein>
    <submittedName>
        <fullName evidence="1">Uncharacterized protein</fullName>
    </submittedName>
</protein>
<accession>A0A2S9YMA2</accession>
<dbReference type="EMBL" id="PVNL01000079">
    <property type="protein sequence ID" value="PRQ06208.1"/>
    <property type="molecule type" value="Genomic_DNA"/>
</dbReference>
<dbReference type="AlphaFoldDB" id="A0A2S9YMA2"/>
<comment type="caution">
    <text evidence="1">The sequence shown here is derived from an EMBL/GenBank/DDBJ whole genome shotgun (WGS) entry which is preliminary data.</text>
</comment>
<reference evidence="1 2" key="1">
    <citation type="submission" date="2018-03" db="EMBL/GenBank/DDBJ databases">
        <title>Draft Genome Sequences of the Obligatory Marine Myxobacteria Enhygromyxa salina SWB007.</title>
        <authorList>
            <person name="Poehlein A."/>
            <person name="Moghaddam J.A."/>
            <person name="Harms H."/>
            <person name="Alanjari M."/>
            <person name="Koenig G.M."/>
            <person name="Daniel R."/>
            <person name="Schaeberle T.F."/>
        </authorList>
    </citation>
    <scope>NUCLEOTIDE SEQUENCE [LARGE SCALE GENOMIC DNA]</scope>
    <source>
        <strain evidence="1 2">SWB007</strain>
    </source>
</reference>
<evidence type="ECO:0000313" key="2">
    <source>
        <dbReference type="Proteomes" id="UP000238823"/>
    </source>
</evidence>
<name>A0A2S9YMA2_9BACT</name>
<sequence>MAFLVLIVSAFHGASLIPAWKQAETQLRGWLVDSDLLGSAQDLAPVLLVRLAEIYAELG</sequence>
<organism evidence="1 2">
    <name type="scientific">Enhygromyxa salina</name>
    <dbReference type="NCBI Taxonomy" id="215803"/>
    <lineage>
        <taxon>Bacteria</taxon>
        <taxon>Pseudomonadati</taxon>
        <taxon>Myxococcota</taxon>
        <taxon>Polyangia</taxon>
        <taxon>Nannocystales</taxon>
        <taxon>Nannocystaceae</taxon>
        <taxon>Enhygromyxa</taxon>
    </lineage>
</organism>
<evidence type="ECO:0000313" key="1">
    <source>
        <dbReference type="EMBL" id="PRQ06208.1"/>
    </source>
</evidence>
<proteinExistence type="predicted"/>